<evidence type="ECO:0000313" key="2">
    <source>
        <dbReference type="Proteomes" id="UP000822688"/>
    </source>
</evidence>
<name>A0A8T0GP01_CERPU</name>
<evidence type="ECO:0000313" key="1">
    <source>
        <dbReference type="EMBL" id="KAG0559989.1"/>
    </source>
</evidence>
<dbReference type="Pfam" id="PF13650">
    <property type="entry name" value="Asp_protease_2"/>
    <property type="match status" value="1"/>
</dbReference>
<evidence type="ECO:0008006" key="3">
    <source>
        <dbReference type="Google" id="ProtNLM"/>
    </source>
</evidence>
<keyword evidence="2" id="KW-1185">Reference proteome</keyword>
<dbReference type="SUPFAM" id="SSF50630">
    <property type="entry name" value="Acid proteases"/>
    <property type="match status" value="1"/>
</dbReference>
<dbReference type="AlphaFoldDB" id="A0A8T0GP01"/>
<dbReference type="EMBL" id="CM026431">
    <property type="protein sequence ID" value="KAG0559989.1"/>
    <property type="molecule type" value="Genomic_DNA"/>
</dbReference>
<dbReference type="Proteomes" id="UP000822688">
    <property type="component" value="Chromosome 10"/>
</dbReference>
<dbReference type="SUPFAM" id="SSF68906">
    <property type="entry name" value="SAP domain"/>
    <property type="match status" value="1"/>
</dbReference>
<dbReference type="InterPro" id="IPR036361">
    <property type="entry name" value="SAP_dom_sf"/>
</dbReference>
<protein>
    <recommendedName>
        <fullName evidence="3">Peptidase A2 domain-containing protein</fullName>
    </recommendedName>
</protein>
<sequence>MGLLGLVWPSPGPALASHHHHRNWSSSSSLMEPHLLTSANSRWGVGVHQLQGCSSNSRGARSRVWRIQASSVGSGEFQTEVEAVRKMRVGAIKQELDALGVSYRDCFEKEELVNRLALERKRKRVVKRPVDLTRLPMRKLKSTAASPKEYIIIPLTFGSYGTFDFLLDTGSSTTLVSPYVAHSKLGIPPGSGQLSRGLGGMGDGGLDMRSISLPAMSIAGKPCKPVQGIIMDLVSTGLPPSVSGIVGLNVLSQFDVEFDFVKEHITLFELGAVDKGHCSKEGLQKLAVAPISFSLPGVQVDMGGGNVQTALIDLGSSLSVTTPSIAKLSGATLERSALSGVGVGGQQMAFSRAFIDVTMFTERNNLPFDKIVFRKVAFAVGDLPAMQAIKCNIILGLNVFNRTRLVLCMSTKTVYLQTFV</sequence>
<dbReference type="Gene3D" id="2.40.70.10">
    <property type="entry name" value="Acid Proteases"/>
    <property type="match status" value="2"/>
</dbReference>
<reference evidence="1" key="1">
    <citation type="submission" date="2020-06" db="EMBL/GenBank/DDBJ databases">
        <title>WGS assembly of Ceratodon purpureus strain R40.</title>
        <authorList>
            <person name="Carey S.B."/>
            <person name="Jenkins J."/>
            <person name="Shu S."/>
            <person name="Lovell J.T."/>
            <person name="Sreedasyam A."/>
            <person name="Maumus F."/>
            <person name="Tiley G.P."/>
            <person name="Fernandez-Pozo N."/>
            <person name="Barry K."/>
            <person name="Chen C."/>
            <person name="Wang M."/>
            <person name="Lipzen A."/>
            <person name="Daum C."/>
            <person name="Saski C.A."/>
            <person name="Payton A.C."/>
            <person name="Mcbreen J.C."/>
            <person name="Conrad R.E."/>
            <person name="Kollar L.M."/>
            <person name="Olsson S."/>
            <person name="Huttunen S."/>
            <person name="Landis J.B."/>
            <person name="Wickett N.J."/>
            <person name="Johnson M.G."/>
            <person name="Rensing S.A."/>
            <person name="Grimwood J."/>
            <person name="Schmutz J."/>
            <person name="Mcdaniel S.F."/>
        </authorList>
    </citation>
    <scope>NUCLEOTIDE SEQUENCE</scope>
    <source>
        <strain evidence="1">R40</strain>
    </source>
</reference>
<dbReference type="InterPro" id="IPR021109">
    <property type="entry name" value="Peptidase_aspartic_dom_sf"/>
</dbReference>
<comment type="caution">
    <text evidence="1">The sequence shown here is derived from an EMBL/GenBank/DDBJ whole genome shotgun (WGS) entry which is preliminary data.</text>
</comment>
<organism evidence="1 2">
    <name type="scientific">Ceratodon purpureus</name>
    <name type="common">Fire moss</name>
    <name type="synonym">Dicranum purpureum</name>
    <dbReference type="NCBI Taxonomy" id="3225"/>
    <lineage>
        <taxon>Eukaryota</taxon>
        <taxon>Viridiplantae</taxon>
        <taxon>Streptophyta</taxon>
        <taxon>Embryophyta</taxon>
        <taxon>Bryophyta</taxon>
        <taxon>Bryophytina</taxon>
        <taxon>Bryopsida</taxon>
        <taxon>Dicranidae</taxon>
        <taxon>Pseudoditrichales</taxon>
        <taxon>Ditrichaceae</taxon>
        <taxon>Ceratodon</taxon>
    </lineage>
</organism>
<gene>
    <name evidence="1" type="ORF">KC19_10G145200</name>
</gene>
<accession>A0A8T0GP01</accession>
<proteinExistence type="predicted"/>